<feature type="DNA-binding region" description="Homeobox" evidence="9">
    <location>
        <begin position="193"/>
        <end position="252"/>
    </location>
</feature>
<sequence length="287" mass="32937">MKLTFLPFSPANFLLPSDPPDQVPMDGKCPEGAGSSQIRDDSPLCGSCYRPICDRYIMQVVEMTYHEACLNCTSCSGRLRDSCFSRDGKLFCRIDYERLFVKNKCLACGERISSDEFVMRTDADDLFHLKCFVCVVCGVQLQKGDHYVLKQGQLFCRTDYEKEVEMLQSISAAVYNDPEDFAEDFGRNSRRGPKRPRTILTTQQRRAFKACFDISPRPCRKTRESLASDTGLSLRIVQVWFQNQRAKMKKMEKKEKCKSESADEDDEKGKKGSKKREKCLQIKEDPQ</sequence>
<keyword evidence="3" id="KW-0677">Repeat</keyword>
<dbReference type="GO" id="GO:0030182">
    <property type="term" value="P:neuron differentiation"/>
    <property type="evidence" value="ECO:0007669"/>
    <property type="project" value="TreeGrafter"/>
</dbReference>
<feature type="domain" description="LIM zinc-binding" evidence="13">
    <location>
        <begin position="43"/>
        <end position="102"/>
    </location>
</feature>
<dbReference type="SMART" id="SM00389">
    <property type="entry name" value="HOX"/>
    <property type="match status" value="1"/>
</dbReference>
<evidence type="ECO:0000256" key="6">
    <source>
        <dbReference type="ARBA" id="ARBA00023125"/>
    </source>
</evidence>
<evidence type="ECO:0000256" key="1">
    <source>
        <dbReference type="ARBA" id="ARBA00004123"/>
    </source>
</evidence>
<evidence type="ECO:0008006" key="17">
    <source>
        <dbReference type="Google" id="ProtNLM"/>
    </source>
</evidence>
<feature type="region of interest" description="Disordered" evidence="12">
    <location>
        <begin position="247"/>
        <end position="287"/>
    </location>
</feature>
<keyword evidence="5 10" id="KW-0440">LIM domain</keyword>
<dbReference type="SUPFAM" id="SSF57716">
    <property type="entry name" value="Glucocorticoid receptor-like (DNA-binding domain)"/>
    <property type="match status" value="2"/>
</dbReference>
<reference evidence="15" key="1">
    <citation type="submission" date="2020-05" db="UniProtKB">
        <authorList>
            <consortium name="EnsemblMetazoa"/>
        </authorList>
    </citation>
    <scope>IDENTIFICATION</scope>
    <source>
        <strain evidence="15">Jacobina</strain>
    </source>
</reference>
<comment type="subcellular location">
    <subcellularLocation>
        <location evidence="1 9 11">Nucleus</location>
    </subcellularLocation>
</comment>
<evidence type="ECO:0000256" key="7">
    <source>
        <dbReference type="ARBA" id="ARBA00023155"/>
    </source>
</evidence>
<evidence type="ECO:0000256" key="4">
    <source>
        <dbReference type="ARBA" id="ARBA00022833"/>
    </source>
</evidence>
<evidence type="ECO:0000259" key="14">
    <source>
        <dbReference type="PROSITE" id="PS50071"/>
    </source>
</evidence>
<evidence type="ECO:0000256" key="9">
    <source>
        <dbReference type="PROSITE-ProRule" id="PRU00108"/>
    </source>
</evidence>
<dbReference type="VEuPathDB" id="VectorBase:LLOJ007551"/>
<keyword evidence="6 9" id="KW-0238">DNA-binding</keyword>
<feature type="domain" description="LIM zinc-binding" evidence="13">
    <location>
        <begin position="103"/>
        <end position="166"/>
    </location>
</feature>
<dbReference type="EMBL" id="AJWK01025099">
    <property type="status" value="NOT_ANNOTATED_CDS"/>
    <property type="molecule type" value="Genomic_DNA"/>
</dbReference>
<accession>A0A1B0CRQ3</accession>
<keyword evidence="4 10" id="KW-0862">Zinc</keyword>
<dbReference type="FunFam" id="2.10.110.10:FF:000103">
    <property type="entry name" value="LIM homeobox transcription factor 1-beta"/>
    <property type="match status" value="1"/>
</dbReference>
<keyword evidence="2 10" id="KW-0479">Metal-binding</keyword>
<dbReference type="GO" id="GO:0000977">
    <property type="term" value="F:RNA polymerase II transcription regulatory region sequence-specific DNA binding"/>
    <property type="evidence" value="ECO:0007669"/>
    <property type="project" value="TreeGrafter"/>
</dbReference>
<dbReference type="InterPro" id="IPR001356">
    <property type="entry name" value="HD"/>
</dbReference>
<evidence type="ECO:0000256" key="5">
    <source>
        <dbReference type="ARBA" id="ARBA00023038"/>
    </source>
</evidence>
<dbReference type="PROSITE" id="PS00478">
    <property type="entry name" value="LIM_DOMAIN_1"/>
    <property type="match status" value="1"/>
</dbReference>
<evidence type="ECO:0000259" key="13">
    <source>
        <dbReference type="PROSITE" id="PS50023"/>
    </source>
</evidence>
<dbReference type="AlphaFoldDB" id="A0A1B0CRQ3"/>
<dbReference type="CDD" id="cd00086">
    <property type="entry name" value="homeodomain"/>
    <property type="match status" value="1"/>
</dbReference>
<name>A0A1B0CRQ3_LUTLO</name>
<dbReference type="InterPro" id="IPR001781">
    <property type="entry name" value="Znf_LIM"/>
</dbReference>
<evidence type="ECO:0000256" key="3">
    <source>
        <dbReference type="ARBA" id="ARBA00022737"/>
    </source>
</evidence>
<dbReference type="PROSITE" id="PS50071">
    <property type="entry name" value="HOMEOBOX_2"/>
    <property type="match status" value="1"/>
</dbReference>
<dbReference type="Pfam" id="PF00412">
    <property type="entry name" value="LIM"/>
    <property type="match status" value="2"/>
</dbReference>
<dbReference type="GO" id="GO:0046872">
    <property type="term" value="F:metal ion binding"/>
    <property type="evidence" value="ECO:0007669"/>
    <property type="project" value="UniProtKB-KW"/>
</dbReference>
<evidence type="ECO:0000313" key="15">
    <source>
        <dbReference type="EnsemblMetazoa" id="LLOJ007551-PA"/>
    </source>
</evidence>
<dbReference type="SMART" id="SM00132">
    <property type="entry name" value="LIM"/>
    <property type="match status" value="2"/>
</dbReference>
<dbReference type="Gene3D" id="1.10.10.60">
    <property type="entry name" value="Homeodomain-like"/>
    <property type="match status" value="1"/>
</dbReference>
<evidence type="ECO:0000256" key="8">
    <source>
        <dbReference type="ARBA" id="ARBA00023242"/>
    </source>
</evidence>
<evidence type="ECO:0000256" key="10">
    <source>
        <dbReference type="PROSITE-ProRule" id="PRU00125"/>
    </source>
</evidence>
<dbReference type="FunFam" id="2.10.110.10:FF:000006">
    <property type="entry name" value="LIM homeobox transcription factor 1-beta"/>
    <property type="match status" value="1"/>
</dbReference>
<evidence type="ECO:0000256" key="11">
    <source>
        <dbReference type="RuleBase" id="RU000682"/>
    </source>
</evidence>
<dbReference type="EnsemblMetazoa" id="LLOJ007551-RA">
    <property type="protein sequence ID" value="LLOJ007551-PA"/>
    <property type="gene ID" value="LLOJ007551"/>
</dbReference>
<protein>
    <recommendedName>
        <fullName evidence="17">Transcription factor lim3</fullName>
    </recommendedName>
</protein>
<feature type="compositionally biased region" description="Basic and acidic residues" evidence="12">
    <location>
        <begin position="252"/>
        <end position="261"/>
    </location>
</feature>
<keyword evidence="16" id="KW-1185">Reference proteome</keyword>
<evidence type="ECO:0000256" key="12">
    <source>
        <dbReference type="SAM" id="MobiDB-lite"/>
    </source>
</evidence>
<dbReference type="Gene3D" id="2.10.110.10">
    <property type="entry name" value="Cysteine Rich Protein"/>
    <property type="match status" value="2"/>
</dbReference>
<dbReference type="GO" id="GO:0000981">
    <property type="term" value="F:DNA-binding transcription factor activity, RNA polymerase II-specific"/>
    <property type="evidence" value="ECO:0007669"/>
    <property type="project" value="InterPro"/>
</dbReference>
<dbReference type="Pfam" id="PF00046">
    <property type="entry name" value="Homeodomain"/>
    <property type="match status" value="1"/>
</dbReference>
<dbReference type="PROSITE" id="PS00027">
    <property type="entry name" value="HOMEOBOX_1"/>
    <property type="match status" value="1"/>
</dbReference>
<evidence type="ECO:0000313" key="16">
    <source>
        <dbReference type="Proteomes" id="UP000092461"/>
    </source>
</evidence>
<keyword evidence="7 9" id="KW-0371">Homeobox</keyword>
<keyword evidence="8 9" id="KW-0539">Nucleus</keyword>
<dbReference type="InterPro" id="IPR017970">
    <property type="entry name" value="Homeobox_CS"/>
</dbReference>
<dbReference type="PROSITE" id="PS50023">
    <property type="entry name" value="LIM_DOMAIN_2"/>
    <property type="match status" value="2"/>
</dbReference>
<dbReference type="PANTHER" id="PTHR24208:SF175">
    <property type="entry name" value="FI06571P"/>
    <property type="match status" value="1"/>
</dbReference>
<dbReference type="SUPFAM" id="SSF46689">
    <property type="entry name" value="Homeodomain-like"/>
    <property type="match status" value="1"/>
</dbReference>
<dbReference type="VEuPathDB" id="VectorBase:LLONM1_010578"/>
<evidence type="ECO:0000256" key="2">
    <source>
        <dbReference type="ARBA" id="ARBA00022723"/>
    </source>
</evidence>
<dbReference type="InterPro" id="IPR009057">
    <property type="entry name" value="Homeodomain-like_sf"/>
</dbReference>
<feature type="compositionally biased region" description="Basic and acidic residues" evidence="12">
    <location>
        <begin position="278"/>
        <end position="287"/>
    </location>
</feature>
<dbReference type="Proteomes" id="UP000092461">
    <property type="component" value="Unassembled WGS sequence"/>
</dbReference>
<dbReference type="InterPro" id="IPR050453">
    <property type="entry name" value="LIM_Homeobox_TF"/>
</dbReference>
<organism evidence="15 16">
    <name type="scientific">Lutzomyia longipalpis</name>
    <name type="common">Sand fly</name>
    <dbReference type="NCBI Taxonomy" id="7200"/>
    <lineage>
        <taxon>Eukaryota</taxon>
        <taxon>Metazoa</taxon>
        <taxon>Ecdysozoa</taxon>
        <taxon>Arthropoda</taxon>
        <taxon>Hexapoda</taxon>
        <taxon>Insecta</taxon>
        <taxon>Pterygota</taxon>
        <taxon>Neoptera</taxon>
        <taxon>Endopterygota</taxon>
        <taxon>Diptera</taxon>
        <taxon>Nematocera</taxon>
        <taxon>Psychodoidea</taxon>
        <taxon>Psychodidae</taxon>
        <taxon>Lutzomyia</taxon>
        <taxon>Lutzomyia</taxon>
    </lineage>
</organism>
<proteinExistence type="predicted"/>
<dbReference type="GO" id="GO:0005634">
    <property type="term" value="C:nucleus"/>
    <property type="evidence" value="ECO:0007669"/>
    <property type="project" value="UniProtKB-SubCell"/>
</dbReference>
<dbReference type="PANTHER" id="PTHR24208">
    <property type="entry name" value="LIM/HOMEOBOX PROTEIN LHX"/>
    <property type="match status" value="1"/>
</dbReference>
<dbReference type="FunFam" id="1.10.10.60:FF:000448">
    <property type="entry name" value="LIM/homeobox protein Lhx4"/>
    <property type="match status" value="1"/>
</dbReference>
<feature type="domain" description="Homeobox" evidence="14">
    <location>
        <begin position="191"/>
        <end position="251"/>
    </location>
</feature>